<dbReference type="OrthoDB" id="1150971at2"/>
<dbReference type="Gene3D" id="1.25.40.10">
    <property type="entry name" value="Tetratricopeptide repeat domain"/>
    <property type="match status" value="1"/>
</dbReference>
<evidence type="ECO:0000313" key="2">
    <source>
        <dbReference type="EMBL" id="KOS08113.1"/>
    </source>
</evidence>
<dbReference type="EMBL" id="LIYD01000005">
    <property type="protein sequence ID" value="KOS08113.1"/>
    <property type="molecule type" value="Genomic_DNA"/>
</dbReference>
<dbReference type="RefSeq" id="WP_054409969.1">
    <property type="nucleotide sequence ID" value="NZ_FOYA01000017.1"/>
</dbReference>
<evidence type="ECO:0000256" key="1">
    <source>
        <dbReference type="SAM" id="SignalP"/>
    </source>
</evidence>
<comment type="caution">
    <text evidence="2">The sequence shown here is derived from an EMBL/GenBank/DDBJ whole genome shotgun (WGS) entry which is preliminary data.</text>
</comment>
<keyword evidence="1" id="KW-0732">Signal</keyword>
<reference evidence="2 3" key="1">
    <citation type="submission" date="2015-08" db="EMBL/GenBank/DDBJ databases">
        <title>Whole genome sequence of Flavobacterium akiainvivens IK-1T, from decaying Wikstroemia oahuensis, an endemic Hawaiian shrub.</title>
        <authorList>
            <person name="Wan X."/>
            <person name="Hou S."/>
            <person name="Saito J."/>
            <person name="Donachie S."/>
        </authorList>
    </citation>
    <scope>NUCLEOTIDE SEQUENCE [LARGE SCALE GENOMIC DNA]</scope>
    <source>
        <strain evidence="2 3">IK-1</strain>
    </source>
</reference>
<dbReference type="SUPFAM" id="SSF48452">
    <property type="entry name" value="TPR-like"/>
    <property type="match status" value="1"/>
</dbReference>
<proteinExistence type="predicted"/>
<accession>A0A0M8MC55</accession>
<evidence type="ECO:0008006" key="4">
    <source>
        <dbReference type="Google" id="ProtNLM"/>
    </source>
</evidence>
<evidence type="ECO:0000313" key="3">
    <source>
        <dbReference type="Proteomes" id="UP000037755"/>
    </source>
</evidence>
<gene>
    <name evidence="2" type="ORF">AM493_20230</name>
</gene>
<dbReference type="InterPro" id="IPR011990">
    <property type="entry name" value="TPR-like_helical_dom_sf"/>
</dbReference>
<feature type="signal peptide" evidence="1">
    <location>
        <begin position="1"/>
        <end position="18"/>
    </location>
</feature>
<dbReference type="PATRIC" id="fig|1202724.3.peg.4191"/>
<feature type="chain" id="PRO_5005818532" description="Tetratricopeptide repeat protein" evidence="1">
    <location>
        <begin position="19"/>
        <end position="209"/>
    </location>
</feature>
<dbReference type="Proteomes" id="UP000037755">
    <property type="component" value="Unassembled WGS sequence"/>
</dbReference>
<dbReference type="STRING" id="1202724.AM493_20230"/>
<sequence>MIRVFTTFFLFIFGLANAQTQYETGMKKAFTLWGEGKSTEASALFERIAAAEKTNWLPSYYVALVNTTDAFQTQDKEKISALLAKAEAAADNAEMISPDNSEILVIQALIQTAWIVYDPMTNGMKLSGKVNELYTKAMKLNPNNPRAVFGKAEFEMGGAKYFGGDIKPMCAEVERSIKLFDTFKPESEFHPNWGKDRAAETLKECQTKK</sequence>
<organism evidence="2 3">
    <name type="scientific">Flavobacterium akiainvivens</name>
    <dbReference type="NCBI Taxonomy" id="1202724"/>
    <lineage>
        <taxon>Bacteria</taxon>
        <taxon>Pseudomonadati</taxon>
        <taxon>Bacteroidota</taxon>
        <taxon>Flavobacteriia</taxon>
        <taxon>Flavobacteriales</taxon>
        <taxon>Flavobacteriaceae</taxon>
        <taxon>Flavobacterium</taxon>
    </lineage>
</organism>
<dbReference type="AlphaFoldDB" id="A0A0M8MC55"/>
<protein>
    <recommendedName>
        <fullName evidence="4">Tetratricopeptide repeat protein</fullName>
    </recommendedName>
</protein>
<name>A0A0M8MC55_9FLAO</name>
<keyword evidence="3" id="KW-1185">Reference proteome</keyword>